<dbReference type="InterPro" id="IPR050266">
    <property type="entry name" value="AB_hydrolase_sf"/>
</dbReference>
<dbReference type="RefSeq" id="WP_093148010.1">
    <property type="nucleotide sequence ID" value="NZ_FNBW01000001.1"/>
</dbReference>
<organism evidence="2 3">
    <name type="scientific">Thalassobaculum litoreum DSM 18839</name>
    <dbReference type="NCBI Taxonomy" id="1123362"/>
    <lineage>
        <taxon>Bacteria</taxon>
        <taxon>Pseudomonadati</taxon>
        <taxon>Pseudomonadota</taxon>
        <taxon>Alphaproteobacteria</taxon>
        <taxon>Rhodospirillales</taxon>
        <taxon>Thalassobaculaceae</taxon>
        <taxon>Thalassobaculum</taxon>
    </lineage>
</organism>
<dbReference type="InterPro" id="IPR029058">
    <property type="entry name" value="AB_hydrolase_fold"/>
</dbReference>
<dbReference type="Proteomes" id="UP000198615">
    <property type="component" value="Unassembled WGS sequence"/>
</dbReference>
<gene>
    <name evidence="2" type="ORF">SAMN05660686_00587</name>
</gene>
<dbReference type="PANTHER" id="PTHR43798:SF5">
    <property type="entry name" value="MONOACYLGLYCEROL LIPASE ABHD6"/>
    <property type="match status" value="1"/>
</dbReference>
<dbReference type="Gene3D" id="3.40.50.1820">
    <property type="entry name" value="alpha/beta hydrolase"/>
    <property type="match status" value="1"/>
</dbReference>
<evidence type="ECO:0000313" key="2">
    <source>
        <dbReference type="EMBL" id="SDF17882.1"/>
    </source>
</evidence>
<dbReference type="SUPFAM" id="SSF53474">
    <property type="entry name" value="alpha/beta-Hydrolases"/>
    <property type="match status" value="1"/>
</dbReference>
<dbReference type="Pfam" id="PF12697">
    <property type="entry name" value="Abhydrolase_6"/>
    <property type="match status" value="1"/>
</dbReference>
<sequence length="289" mass="30468">MFTLPVAGTEIAVHRSGSSNGSGTPVVLLHCSAAGARQMQVFAEALRDRFTVGPLDILIPDLHGYGASATRQGAHPLRLAHEAAIVASLSRHVGGPVHVIGHSYGGAVALAAAHGRPDLVRSLVLIEPVSFHLLQGGDSRDDTLLAEIGRVAGAVRQGVLTDRPEAGMAAFVNFWSGPGSWEGLSQRARAAMAQHAPQVARNFQAAFDHPTRLHDITRFPVPTRLIYGGRTRPIARRIVELIERTLPDVSLRIVPEAGHMAPLSDPCATAALAAAQLCLIQPNPVTSAA</sequence>
<accession>A0A8G2BEI2</accession>
<dbReference type="PRINTS" id="PR00111">
    <property type="entry name" value="ABHYDROLASE"/>
</dbReference>
<comment type="caution">
    <text evidence="2">The sequence shown here is derived from an EMBL/GenBank/DDBJ whole genome shotgun (WGS) entry which is preliminary data.</text>
</comment>
<feature type="domain" description="AB hydrolase-1" evidence="1">
    <location>
        <begin position="26"/>
        <end position="271"/>
    </location>
</feature>
<dbReference type="AlphaFoldDB" id="A0A8G2BEI2"/>
<dbReference type="OrthoDB" id="9799612at2"/>
<proteinExistence type="predicted"/>
<dbReference type="EMBL" id="FNBW01000001">
    <property type="protein sequence ID" value="SDF17882.1"/>
    <property type="molecule type" value="Genomic_DNA"/>
</dbReference>
<dbReference type="GO" id="GO:0016020">
    <property type="term" value="C:membrane"/>
    <property type="evidence" value="ECO:0007669"/>
    <property type="project" value="TreeGrafter"/>
</dbReference>
<evidence type="ECO:0000259" key="1">
    <source>
        <dbReference type="Pfam" id="PF12697"/>
    </source>
</evidence>
<protein>
    <submittedName>
        <fullName evidence="2">Pimeloyl-ACP methyl ester carboxylesterase</fullName>
    </submittedName>
</protein>
<dbReference type="PANTHER" id="PTHR43798">
    <property type="entry name" value="MONOACYLGLYCEROL LIPASE"/>
    <property type="match status" value="1"/>
</dbReference>
<dbReference type="GO" id="GO:0046464">
    <property type="term" value="P:acylglycerol catabolic process"/>
    <property type="evidence" value="ECO:0007669"/>
    <property type="project" value="TreeGrafter"/>
</dbReference>
<keyword evidence="3" id="KW-1185">Reference proteome</keyword>
<dbReference type="GO" id="GO:0047372">
    <property type="term" value="F:monoacylglycerol lipase activity"/>
    <property type="evidence" value="ECO:0007669"/>
    <property type="project" value="TreeGrafter"/>
</dbReference>
<name>A0A8G2BEI2_9PROT</name>
<evidence type="ECO:0000313" key="3">
    <source>
        <dbReference type="Proteomes" id="UP000198615"/>
    </source>
</evidence>
<dbReference type="InterPro" id="IPR000073">
    <property type="entry name" value="AB_hydrolase_1"/>
</dbReference>
<reference evidence="2 3" key="1">
    <citation type="submission" date="2016-10" db="EMBL/GenBank/DDBJ databases">
        <authorList>
            <person name="Varghese N."/>
            <person name="Submissions S."/>
        </authorList>
    </citation>
    <scope>NUCLEOTIDE SEQUENCE [LARGE SCALE GENOMIC DNA]</scope>
    <source>
        <strain evidence="2 3">DSM 18839</strain>
    </source>
</reference>